<evidence type="ECO:0000313" key="2">
    <source>
        <dbReference type="EnsemblPlants" id="OMERI07G00280.1"/>
    </source>
</evidence>
<dbReference type="Gramene" id="OMERI07G00280.1">
    <property type="protein sequence ID" value="OMERI07G00280.1"/>
    <property type="gene ID" value="OMERI07G00280"/>
</dbReference>
<dbReference type="HOGENOM" id="CLU_2835521_0_0_1"/>
<accession>A0A0E0E6W0</accession>
<sequence length="66" mass="6354">MASRAAGAALPCRDGLASRVVGAGRPGEPTGANGRPGGRHPRRPADSPSSLPGGSPSTLPPMGAAI</sequence>
<dbReference type="Proteomes" id="UP000008021">
    <property type="component" value="Chromosome 7"/>
</dbReference>
<dbReference type="EnsemblPlants" id="OMERI07G00300.1">
    <property type="protein sequence ID" value="OMERI07G00300.1"/>
    <property type="gene ID" value="OMERI07G00300"/>
</dbReference>
<dbReference type="AlphaFoldDB" id="A0A0E0E6W0"/>
<proteinExistence type="predicted"/>
<dbReference type="Gramene" id="OMERI07G00300.1">
    <property type="protein sequence ID" value="OMERI07G00300.1"/>
    <property type="gene ID" value="OMERI07G00300"/>
</dbReference>
<evidence type="ECO:0000313" key="3">
    <source>
        <dbReference type="Proteomes" id="UP000008021"/>
    </source>
</evidence>
<name>A0A0E0E6W0_9ORYZ</name>
<evidence type="ECO:0000256" key="1">
    <source>
        <dbReference type="SAM" id="MobiDB-lite"/>
    </source>
</evidence>
<protein>
    <submittedName>
        <fullName evidence="2">Uncharacterized protein</fullName>
    </submittedName>
</protein>
<dbReference type="EnsemblPlants" id="OMERI07G00280.1">
    <property type="protein sequence ID" value="OMERI07G00280.1"/>
    <property type="gene ID" value="OMERI07G00280"/>
</dbReference>
<organism evidence="2">
    <name type="scientific">Oryza meridionalis</name>
    <dbReference type="NCBI Taxonomy" id="40149"/>
    <lineage>
        <taxon>Eukaryota</taxon>
        <taxon>Viridiplantae</taxon>
        <taxon>Streptophyta</taxon>
        <taxon>Embryophyta</taxon>
        <taxon>Tracheophyta</taxon>
        <taxon>Spermatophyta</taxon>
        <taxon>Magnoliopsida</taxon>
        <taxon>Liliopsida</taxon>
        <taxon>Poales</taxon>
        <taxon>Poaceae</taxon>
        <taxon>BOP clade</taxon>
        <taxon>Oryzoideae</taxon>
        <taxon>Oryzeae</taxon>
        <taxon>Oryzinae</taxon>
        <taxon>Oryza</taxon>
    </lineage>
</organism>
<reference evidence="2" key="2">
    <citation type="submission" date="2018-05" db="EMBL/GenBank/DDBJ databases">
        <title>OmerRS3 (Oryza meridionalis Reference Sequence Version 3).</title>
        <authorList>
            <person name="Zhang J."/>
            <person name="Kudrna D."/>
            <person name="Lee S."/>
            <person name="Talag J."/>
            <person name="Welchert J."/>
            <person name="Wing R.A."/>
        </authorList>
    </citation>
    <scope>NUCLEOTIDE SEQUENCE [LARGE SCALE GENOMIC DNA]</scope>
    <source>
        <strain evidence="2">OR44</strain>
    </source>
</reference>
<keyword evidence="3" id="KW-1185">Reference proteome</keyword>
<reference evidence="2" key="1">
    <citation type="submission" date="2015-04" db="UniProtKB">
        <authorList>
            <consortium name="EnsemblPlants"/>
        </authorList>
    </citation>
    <scope>IDENTIFICATION</scope>
</reference>
<feature type="compositionally biased region" description="Low complexity" evidence="1">
    <location>
        <begin position="47"/>
        <end position="66"/>
    </location>
</feature>
<feature type="region of interest" description="Disordered" evidence="1">
    <location>
        <begin position="1"/>
        <end position="66"/>
    </location>
</feature>